<accession>A0A1Y1II68</accession>
<name>A0A1Y1II68_KLENI</name>
<feature type="compositionally biased region" description="Low complexity" evidence="1">
    <location>
        <begin position="140"/>
        <end position="155"/>
    </location>
</feature>
<reference evidence="2 3" key="1">
    <citation type="journal article" date="2014" name="Nat. Commun.">
        <title>Klebsormidium flaccidum genome reveals primary factors for plant terrestrial adaptation.</title>
        <authorList>
            <person name="Hori K."/>
            <person name="Maruyama F."/>
            <person name="Fujisawa T."/>
            <person name="Togashi T."/>
            <person name="Yamamoto N."/>
            <person name="Seo M."/>
            <person name="Sato S."/>
            <person name="Yamada T."/>
            <person name="Mori H."/>
            <person name="Tajima N."/>
            <person name="Moriyama T."/>
            <person name="Ikeuchi M."/>
            <person name="Watanabe M."/>
            <person name="Wada H."/>
            <person name="Kobayashi K."/>
            <person name="Saito M."/>
            <person name="Masuda T."/>
            <person name="Sasaki-Sekimoto Y."/>
            <person name="Mashiguchi K."/>
            <person name="Awai K."/>
            <person name="Shimojima M."/>
            <person name="Masuda S."/>
            <person name="Iwai M."/>
            <person name="Nobusawa T."/>
            <person name="Narise T."/>
            <person name="Kondo S."/>
            <person name="Saito H."/>
            <person name="Sato R."/>
            <person name="Murakawa M."/>
            <person name="Ihara Y."/>
            <person name="Oshima-Yamada Y."/>
            <person name="Ohtaka K."/>
            <person name="Satoh M."/>
            <person name="Sonobe K."/>
            <person name="Ishii M."/>
            <person name="Ohtani R."/>
            <person name="Kanamori-Sato M."/>
            <person name="Honoki R."/>
            <person name="Miyazaki D."/>
            <person name="Mochizuki H."/>
            <person name="Umetsu J."/>
            <person name="Higashi K."/>
            <person name="Shibata D."/>
            <person name="Kamiya Y."/>
            <person name="Sato N."/>
            <person name="Nakamura Y."/>
            <person name="Tabata S."/>
            <person name="Ida S."/>
            <person name="Kurokawa K."/>
            <person name="Ohta H."/>
        </authorList>
    </citation>
    <scope>NUCLEOTIDE SEQUENCE [LARGE SCALE GENOMIC DNA]</scope>
    <source>
        <strain evidence="2 3">NIES-2285</strain>
    </source>
</reference>
<evidence type="ECO:0000313" key="3">
    <source>
        <dbReference type="Proteomes" id="UP000054558"/>
    </source>
</evidence>
<protein>
    <submittedName>
        <fullName evidence="2">Uncharacterized protein</fullName>
    </submittedName>
</protein>
<evidence type="ECO:0000256" key="1">
    <source>
        <dbReference type="SAM" id="MobiDB-lite"/>
    </source>
</evidence>
<feature type="region of interest" description="Disordered" evidence="1">
    <location>
        <begin position="134"/>
        <end position="156"/>
    </location>
</feature>
<dbReference type="OMA" id="CFTANCA"/>
<gene>
    <name evidence="2" type="ORF">KFL_006340210</name>
</gene>
<dbReference type="AlphaFoldDB" id="A0A1Y1II68"/>
<keyword evidence="3" id="KW-1185">Reference proteome</keyword>
<organism evidence="2 3">
    <name type="scientific">Klebsormidium nitens</name>
    <name type="common">Green alga</name>
    <name type="synonym">Ulothrix nitens</name>
    <dbReference type="NCBI Taxonomy" id="105231"/>
    <lineage>
        <taxon>Eukaryota</taxon>
        <taxon>Viridiplantae</taxon>
        <taxon>Streptophyta</taxon>
        <taxon>Klebsormidiophyceae</taxon>
        <taxon>Klebsormidiales</taxon>
        <taxon>Klebsormidiaceae</taxon>
        <taxon>Klebsormidium</taxon>
    </lineage>
</organism>
<evidence type="ECO:0000313" key="2">
    <source>
        <dbReference type="EMBL" id="GAQ90403.1"/>
    </source>
</evidence>
<proteinExistence type="predicted"/>
<sequence>MPPNAASYSGALGALIVRKAKLNTIANGTDSAGSNADLQLTCSKDFYINASTGTGSNLTPNNINVIGNLLTSTGTFGSDSNASGLTLTTAVGDINFAPAGKVNLTGEIALANGTLTAAGDMTLVPTNDLKLDPGSGKVDSSGTLSSTNSTATLTGDGVPTRIVSSTGQDIQLRPVSGQSVTTDAPIVTSDTHVTGTTALVLGAQSGNVTLAPTSGNVILTPGGSNAVIKMSSDVLLSAQNVVGSNASGVLINAAAGDLGLTSSGSIIANSLFKTSQGTIQSTASNLELNTSGQGDIRLYPGGSNANVAIGAVGAGTSTVLQVNGGAITGSKSTVLSTTSGDLTLTSAANIVVTSPIVTSAGAITASGTDLTLSAPSGHKVVIDGDLDVTGTVTHVNSTDLLVEDKTVTLAHSDSPGALATVDGAGIVIDNSDTDVSLRFNDNAGVPFWALNGGDFRFQKTFVFNGTTRMVGYELSIDPESENLVFSNECKEDEMIDLTQPRCSCGEIAYYALAGGEAVCCRGCMTPDMVHTRKHTCVVGSCEPIKSVRFANTACYECSGKVPQKMWERKVVKELKRLGIEYSYYDVSVPCSQAKGIKAFRPDLIFALQDFVVILEVDENEHRAYELSCEVGRVGDIKDAIELPLLLIRLNPSEARIKALGETMKWAFSMGEAVKAQEAGLMLAYHGYSDSRRAELHEQMVRQNGFAYETIVL</sequence>
<dbReference type="Proteomes" id="UP000054558">
    <property type="component" value="Unassembled WGS sequence"/>
</dbReference>
<dbReference type="OrthoDB" id="2138681at2759"/>
<dbReference type="EMBL" id="DF237583">
    <property type="protein sequence ID" value="GAQ90403.1"/>
    <property type="molecule type" value="Genomic_DNA"/>
</dbReference>